<evidence type="ECO:0000313" key="4">
    <source>
        <dbReference type="Proteomes" id="UP001596977"/>
    </source>
</evidence>
<keyword evidence="3" id="KW-0808">Transferase</keyword>
<dbReference type="EMBL" id="JBHTJG010000001">
    <property type="protein sequence ID" value="MFD0944962.1"/>
    <property type="molecule type" value="Genomic_DNA"/>
</dbReference>
<accession>A0ABW3H6D6</accession>
<dbReference type="RefSeq" id="WP_264942763.1">
    <property type="nucleotide sequence ID" value="NZ_JAPDRA010000001.1"/>
</dbReference>
<organism evidence="3 4">
    <name type="scientific">Sphingomonas canadensis</name>
    <dbReference type="NCBI Taxonomy" id="1219257"/>
    <lineage>
        <taxon>Bacteria</taxon>
        <taxon>Pseudomonadati</taxon>
        <taxon>Pseudomonadota</taxon>
        <taxon>Alphaproteobacteria</taxon>
        <taxon>Sphingomonadales</taxon>
        <taxon>Sphingomonadaceae</taxon>
        <taxon>Sphingomonas</taxon>
    </lineage>
</organism>
<feature type="domain" description="MobA-like NTP transferase" evidence="2">
    <location>
        <begin position="33"/>
        <end position="151"/>
    </location>
</feature>
<dbReference type="GO" id="GO:0016740">
    <property type="term" value="F:transferase activity"/>
    <property type="evidence" value="ECO:0007669"/>
    <property type="project" value="UniProtKB-KW"/>
</dbReference>
<gene>
    <name evidence="3" type="ORF">ACFQ1E_01270</name>
</gene>
<dbReference type="SUPFAM" id="SSF53448">
    <property type="entry name" value="Nucleotide-diphospho-sugar transferases"/>
    <property type="match status" value="1"/>
</dbReference>
<evidence type="ECO:0000256" key="1">
    <source>
        <dbReference type="ARBA" id="ARBA00022842"/>
    </source>
</evidence>
<evidence type="ECO:0000313" key="3">
    <source>
        <dbReference type="EMBL" id="MFD0944962.1"/>
    </source>
</evidence>
<sequence>MLAPDPSGGEPPAAPGWTAVLLAGQRPGVDALAEHFGVPWKALIPIAGSSMLSRVAHTLLATPEIGRVIVLAQDPDSLMTGDAAWLAAEPRVGKAVGGMGIASSIAALFEAGEVEWPVFVTTADNVLLTREMIAEFLASAQDCDLAVGFGERRTIEASYPATRRTWIKFRGGQYSGANLFAMRNERVASALALWSLVEQDRKKALKLVSRFGPALFLRAVTRTIGLAEAMARAGRRLSLKAKPVVMRAAEAAIDVDKPADHRLAEAILNAREHRAPAI</sequence>
<dbReference type="Proteomes" id="UP001596977">
    <property type="component" value="Unassembled WGS sequence"/>
</dbReference>
<comment type="caution">
    <text evidence="3">The sequence shown here is derived from an EMBL/GenBank/DDBJ whole genome shotgun (WGS) entry which is preliminary data.</text>
</comment>
<reference evidence="4" key="1">
    <citation type="journal article" date="2019" name="Int. J. Syst. Evol. Microbiol.">
        <title>The Global Catalogue of Microorganisms (GCM) 10K type strain sequencing project: providing services to taxonomists for standard genome sequencing and annotation.</title>
        <authorList>
            <consortium name="The Broad Institute Genomics Platform"/>
            <consortium name="The Broad Institute Genome Sequencing Center for Infectious Disease"/>
            <person name="Wu L."/>
            <person name="Ma J."/>
        </authorList>
    </citation>
    <scope>NUCLEOTIDE SEQUENCE [LARGE SCALE GENOMIC DNA]</scope>
    <source>
        <strain evidence="4">CCUG 62982</strain>
    </source>
</reference>
<dbReference type="InterPro" id="IPR029044">
    <property type="entry name" value="Nucleotide-diphossugar_trans"/>
</dbReference>
<keyword evidence="4" id="KW-1185">Reference proteome</keyword>
<proteinExistence type="predicted"/>
<name>A0ABW3H6D6_9SPHN</name>
<protein>
    <submittedName>
        <fullName evidence="3">NTP transferase domain-containing protein</fullName>
    </submittedName>
</protein>
<dbReference type="Pfam" id="PF12804">
    <property type="entry name" value="NTP_transf_3"/>
    <property type="match status" value="1"/>
</dbReference>
<keyword evidence="1" id="KW-0460">Magnesium</keyword>
<evidence type="ECO:0000259" key="2">
    <source>
        <dbReference type="Pfam" id="PF12804"/>
    </source>
</evidence>
<dbReference type="InterPro" id="IPR025877">
    <property type="entry name" value="MobA-like_NTP_Trfase"/>
</dbReference>
<dbReference type="Gene3D" id="3.90.550.10">
    <property type="entry name" value="Spore Coat Polysaccharide Biosynthesis Protein SpsA, Chain A"/>
    <property type="match status" value="1"/>
</dbReference>